<keyword evidence="3" id="KW-0456">Lyase</keyword>
<dbReference type="SMR" id="A0A832T0S6"/>
<evidence type="ECO:0000256" key="1">
    <source>
        <dbReference type="ARBA" id="ARBA00022723"/>
    </source>
</evidence>
<dbReference type="InterPro" id="IPR038418">
    <property type="entry name" value="6-PTP_synth/QueD_sf"/>
</dbReference>
<dbReference type="PIRSF" id="PIRSF006113">
    <property type="entry name" value="PTP_synth"/>
    <property type="match status" value="1"/>
</dbReference>
<reference evidence="5" key="1">
    <citation type="journal article" date="2020" name="bioRxiv">
        <title>A rank-normalized archaeal taxonomy based on genome phylogeny resolves widespread incomplete and uneven classifications.</title>
        <authorList>
            <person name="Rinke C."/>
            <person name="Chuvochina M."/>
            <person name="Mussig A.J."/>
            <person name="Chaumeil P.-A."/>
            <person name="Waite D.W."/>
            <person name="Whitman W.B."/>
            <person name="Parks D.H."/>
            <person name="Hugenholtz P."/>
        </authorList>
    </citation>
    <scope>NUCLEOTIDE SEQUENCE</scope>
    <source>
        <strain evidence="5">UBA8834</strain>
    </source>
</reference>
<keyword evidence="2 4" id="KW-0862">Zinc</keyword>
<comment type="caution">
    <text evidence="5">The sequence shown here is derived from an EMBL/GenBank/DDBJ whole genome shotgun (WGS) entry which is preliminary data.</text>
</comment>
<dbReference type="OMA" id="WEDPRSY"/>
<dbReference type="EMBL" id="DUJN01000007">
    <property type="protein sequence ID" value="HII61689.1"/>
    <property type="molecule type" value="Genomic_DNA"/>
</dbReference>
<protein>
    <submittedName>
        <fullName evidence="5">6-carboxytetrahydropterin synthase</fullName>
    </submittedName>
</protein>
<dbReference type="InterPro" id="IPR007115">
    <property type="entry name" value="6-PTP_synth/QueD"/>
</dbReference>
<evidence type="ECO:0000313" key="5">
    <source>
        <dbReference type="EMBL" id="HII61689.1"/>
    </source>
</evidence>
<dbReference type="Pfam" id="PF01242">
    <property type="entry name" value="PTPS"/>
    <property type="match status" value="1"/>
</dbReference>
<organism evidence="5 6">
    <name type="scientific">Pyrococcus horikoshii</name>
    <dbReference type="NCBI Taxonomy" id="53953"/>
    <lineage>
        <taxon>Archaea</taxon>
        <taxon>Methanobacteriati</taxon>
        <taxon>Methanobacteriota</taxon>
        <taxon>Thermococci</taxon>
        <taxon>Thermococcales</taxon>
        <taxon>Thermococcaceae</taxon>
        <taxon>Pyrococcus</taxon>
    </lineage>
</organism>
<evidence type="ECO:0000256" key="2">
    <source>
        <dbReference type="ARBA" id="ARBA00022833"/>
    </source>
</evidence>
<dbReference type="GO" id="GO:0046872">
    <property type="term" value="F:metal ion binding"/>
    <property type="evidence" value="ECO:0007669"/>
    <property type="project" value="UniProtKB-KW"/>
</dbReference>
<feature type="binding site" evidence="4">
    <location>
        <position position="21"/>
    </location>
    <ligand>
        <name>Zn(2+)</name>
        <dbReference type="ChEBI" id="CHEBI:29105"/>
    </ligand>
</feature>
<feature type="binding site" evidence="4">
    <location>
        <position position="35"/>
    </location>
    <ligand>
        <name>Zn(2+)</name>
        <dbReference type="ChEBI" id="CHEBI:29105"/>
    </ligand>
</feature>
<evidence type="ECO:0000256" key="4">
    <source>
        <dbReference type="PIRSR" id="PIRSR006113-2"/>
    </source>
</evidence>
<dbReference type="Proteomes" id="UP000617544">
    <property type="component" value="Unassembled WGS sequence"/>
</dbReference>
<proteinExistence type="predicted"/>
<dbReference type="PANTHER" id="PTHR12589">
    <property type="entry name" value="PYRUVOYL TETRAHYDROBIOPTERIN SYNTHASE"/>
    <property type="match status" value="1"/>
</dbReference>
<dbReference type="GeneID" id="1442787"/>
<dbReference type="GO" id="GO:0016829">
    <property type="term" value="F:lyase activity"/>
    <property type="evidence" value="ECO:0007669"/>
    <property type="project" value="UniProtKB-KW"/>
</dbReference>
<dbReference type="PANTHER" id="PTHR12589:SF7">
    <property type="entry name" value="6-PYRUVOYL TETRAHYDROBIOPTERIN SYNTHASE"/>
    <property type="match status" value="1"/>
</dbReference>
<dbReference type="Gene3D" id="3.30.479.10">
    <property type="entry name" value="6-pyruvoyl tetrahydropterin synthase/QueD"/>
    <property type="match status" value="1"/>
</dbReference>
<comment type="cofactor">
    <cofactor evidence="4">
        <name>Zn(2+)</name>
        <dbReference type="ChEBI" id="CHEBI:29105"/>
    </cofactor>
    <text evidence="4">Binds 1 zinc ion per subunit.</text>
</comment>
<sequence>MTMRYIIKRKIYWTKEFDSSHFLELEYESKCKRIHGHTYKVEVEIEGELNEEGMIFDFTHLSEIVKELDHRLIVSKEWVKEVGDLVIIEKNRKILKVPRDEVVIIDKPNVTAEYLAEWFGERIAENAGSNIKKIKVRIWEDPRSYAEVTFTLEPQGS</sequence>
<name>A0A832T0S6_PYRHR</name>
<gene>
    <name evidence="5" type="ORF">HA331_08125</name>
</gene>
<accession>A0A832T0S6</accession>
<dbReference type="SUPFAM" id="SSF55620">
    <property type="entry name" value="Tetrahydrobiopterin biosynthesis enzymes-like"/>
    <property type="match status" value="1"/>
</dbReference>
<feature type="binding site" evidence="4">
    <location>
        <position position="37"/>
    </location>
    <ligand>
        <name>Zn(2+)</name>
        <dbReference type="ChEBI" id="CHEBI:29105"/>
    </ligand>
</feature>
<dbReference type="AlphaFoldDB" id="A0A832T0S6"/>
<dbReference type="RefSeq" id="WP_010886005.1">
    <property type="nucleotide sequence ID" value="NZ_DUJN01000007.1"/>
</dbReference>
<evidence type="ECO:0000313" key="6">
    <source>
        <dbReference type="Proteomes" id="UP000617544"/>
    </source>
</evidence>
<keyword evidence="1 4" id="KW-0479">Metal-binding</keyword>
<evidence type="ECO:0000256" key="3">
    <source>
        <dbReference type="ARBA" id="ARBA00023239"/>
    </source>
</evidence>